<name>A0A540NH19_MALBA</name>
<reference evidence="1 2" key="1">
    <citation type="journal article" date="2019" name="G3 (Bethesda)">
        <title>Sequencing of a Wild Apple (Malus baccata) Genome Unravels the Differences Between Cultivated and Wild Apple Species Regarding Disease Resistance and Cold Tolerance.</title>
        <authorList>
            <person name="Chen X."/>
        </authorList>
    </citation>
    <scope>NUCLEOTIDE SEQUENCE [LARGE SCALE GENOMIC DNA]</scope>
    <source>
        <strain evidence="2">cv. Shandingzi</strain>
        <tissue evidence="1">Leaves</tissue>
    </source>
</reference>
<comment type="caution">
    <text evidence="1">The sequence shown here is derived from an EMBL/GenBank/DDBJ whole genome shotgun (WGS) entry which is preliminary data.</text>
</comment>
<keyword evidence="2" id="KW-1185">Reference proteome</keyword>
<dbReference type="AlphaFoldDB" id="A0A540NH19"/>
<proteinExistence type="predicted"/>
<dbReference type="EMBL" id="VIEB01000043">
    <property type="protein sequence ID" value="TQE10347.1"/>
    <property type="molecule type" value="Genomic_DNA"/>
</dbReference>
<gene>
    <name evidence="1" type="ORF">C1H46_004059</name>
</gene>
<protein>
    <submittedName>
        <fullName evidence="1">Uncharacterized protein</fullName>
    </submittedName>
</protein>
<accession>A0A540NH19</accession>
<evidence type="ECO:0000313" key="1">
    <source>
        <dbReference type="EMBL" id="TQE10347.1"/>
    </source>
</evidence>
<organism evidence="1 2">
    <name type="scientific">Malus baccata</name>
    <name type="common">Siberian crab apple</name>
    <name type="synonym">Pyrus baccata</name>
    <dbReference type="NCBI Taxonomy" id="106549"/>
    <lineage>
        <taxon>Eukaryota</taxon>
        <taxon>Viridiplantae</taxon>
        <taxon>Streptophyta</taxon>
        <taxon>Embryophyta</taxon>
        <taxon>Tracheophyta</taxon>
        <taxon>Spermatophyta</taxon>
        <taxon>Magnoliopsida</taxon>
        <taxon>eudicotyledons</taxon>
        <taxon>Gunneridae</taxon>
        <taxon>Pentapetalae</taxon>
        <taxon>rosids</taxon>
        <taxon>fabids</taxon>
        <taxon>Rosales</taxon>
        <taxon>Rosaceae</taxon>
        <taxon>Amygdaloideae</taxon>
        <taxon>Maleae</taxon>
        <taxon>Malus</taxon>
    </lineage>
</organism>
<evidence type="ECO:0000313" key="2">
    <source>
        <dbReference type="Proteomes" id="UP000315295"/>
    </source>
</evidence>
<dbReference type="Proteomes" id="UP000315295">
    <property type="component" value="Unassembled WGS sequence"/>
</dbReference>
<sequence length="83" mass="8267">MDKISGLVFVSELGIVDRVIFGASLAHEPGDSTVEGRSFVVYGLAGAADAFLSSAESPKVLGGAGGGVGGKLHHDAADQAGLR</sequence>